<organism evidence="1 2">
    <name type="scientific">Bacillus thuringiensis</name>
    <dbReference type="NCBI Taxonomy" id="1428"/>
    <lineage>
        <taxon>Bacteria</taxon>
        <taxon>Bacillati</taxon>
        <taxon>Bacillota</taxon>
        <taxon>Bacilli</taxon>
        <taxon>Bacillales</taxon>
        <taxon>Bacillaceae</taxon>
        <taxon>Bacillus</taxon>
        <taxon>Bacillus cereus group</taxon>
    </lineage>
</organism>
<dbReference type="AlphaFoldDB" id="A0A1W6WZA6"/>
<dbReference type="RefSeq" id="WP_000480048.1">
    <property type="nucleotide sequence ID" value="NZ_CP011357.1"/>
</dbReference>
<protein>
    <submittedName>
        <fullName evidence="1">Uncharacterized protein</fullName>
    </submittedName>
</protein>
<dbReference type="SMR" id="A0A1W6WZA6"/>
<geneLocation type="plasmid" evidence="1 2">
    <name>poh2</name>
</geneLocation>
<evidence type="ECO:0000313" key="1">
    <source>
        <dbReference type="EMBL" id="ARP61553.1"/>
    </source>
</evidence>
<keyword evidence="2" id="KW-1185">Reference proteome</keyword>
<dbReference type="KEGG" id="bthy:AQ980_31535"/>
<sequence>MFLSQLSFYQLEIKNTSPKEAITSSTTESFYAYGSAWLKACNTISNFLQQNNYKKDDLNIVFNEDPKNEVYRYTWSGIHKSSFKKLEITIIYTQFADTEDFYRECTCCNKVMFEGYCIHEGLEYFCSDKCLHTQYTPDEYEEMHEDDYAYWTVWLE</sequence>
<dbReference type="GeneID" id="67470133"/>
<evidence type="ECO:0000313" key="2">
    <source>
        <dbReference type="Proteomes" id="UP000194143"/>
    </source>
</evidence>
<reference evidence="1 2" key="1">
    <citation type="submission" date="2017-04" db="EMBL/GenBank/DDBJ databases">
        <title>Complete Genome Sequence of Bacillus thuringiensis type Strain ATCC 10792.</title>
        <authorList>
            <person name="Oh D.-H."/>
            <person name="Park B.-J."/>
            <person name="Shuai W."/>
            <person name="Chelliah R."/>
        </authorList>
    </citation>
    <scope>NUCLEOTIDE SEQUENCE [LARGE SCALE GENOMIC DNA]</scope>
    <source>
        <strain evidence="1 2">ATCC 10792</strain>
        <plasmid evidence="1 2">poh2</plasmid>
    </source>
</reference>
<accession>A0A1W6WZA6</accession>
<proteinExistence type="predicted"/>
<name>A0A1W6WZA6_BACTU</name>
<gene>
    <name evidence="1" type="ORF">CAB88_31575</name>
</gene>
<keyword evidence="1" id="KW-0614">Plasmid</keyword>
<dbReference type="EMBL" id="CP021063">
    <property type="protein sequence ID" value="ARP61553.1"/>
    <property type="molecule type" value="Genomic_DNA"/>
</dbReference>
<dbReference type="Proteomes" id="UP000194143">
    <property type="component" value="Plasmid poh2"/>
</dbReference>